<name>A0A318ER93_9FIRM</name>
<accession>A0A318ER93</accession>
<gene>
    <name evidence="1" type="ORF">C8E03_11816</name>
</gene>
<protein>
    <submittedName>
        <fullName evidence="1">Uncharacterized protein</fullName>
    </submittedName>
</protein>
<comment type="caution">
    <text evidence="1">The sequence shown here is derived from an EMBL/GenBank/DDBJ whole genome shotgun (WGS) entry which is preliminary data.</text>
</comment>
<sequence>MKASKKIKNKISKYTYDKVELNSKIVTIKRSFDEVSKLISGKNDK</sequence>
<dbReference type="EMBL" id="QICS01000018">
    <property type="protein sequence ID" value="PXV85307.1"/>
    <property type="molecule type" value="Genomic_DNA"/>
</dbReference>
<dbReference type="AlphaFoldDB" id="A0A318ER93"/>
<reference evidence="1 2" key="1">
    <citation type="submission" date="2018-05" db="EMBL/GenBank/DDBJ databases">
        <title>Genomic Encyclopedia of Type Strains, Phase IV (KMG-IV): sequencing the most valuable type-strain genomes for metagenomic binning, comparative biology and taxonomic classification.</title>
        <authorList>
            <person name="Goeker M."/>
        </authorList>
    </citation>
    <scope>NUCLEOTIDE SEQUENCE [LARGE SCALE GENOMIC DNA]</scope>
    <source>
        <strain evidence="1 2">DSM 28816</strain>
    </source>
</reference>
<dbReference type="Proteomes" id="UP000247523">
    <property type="component" value="Unassembled WGS sequence"/>
</dbReference>
<proteinExistence type="predicted"/>
<organism evidence="1 2">
    <name type="scientific">Lachnotalea glycerini</name>
    <dbReference type="NCBI Taxonomy" id="1763509"/>
    <lineage>
        <taxon>Bacteria</taxon>
        <taxon>Bacillati</taxon>
        <taxon>Bacillota</taxon>
        <taxon>Clostridia</taxon>
        <taxon>Lachnospirales</taxon>
        <taxon>Lachnospiraceae</taxon>
        <taxon>Lachnotalea</taxon>
    </lineage>
</organism>
<evidence type="ECO:0000313" key="2">
    <source>
        <dbReference type="Proteomes" id="UP000247523"/>
    </source>
</evidence>
<evidence type="ECO:0000313" key="1">
    <source>
        <dbReference type="EMBL" id="PXV85307.1"/>
    </source>
</evidence>